<evidence type="ECO:0000313" key="2">
    <source>
        <dbReference type="EMBL" id="TNN42022.1"/>
    </source>
</evidence>
<gene>
    <name evidence="2" type="ORF">EYF80_047824</name>
</gene>
<feature type="region of interest" description="Disordered" evidence="1">
    <location>
        <begin position="1"/>
        <end position="37"/>
    </location>
</feature>
<evidence type="ECO:0000256" key="1">
    <source>
        <dbReference type="SAM" id="MobiDB-lite"/>
    </source>
</evidence>
<accession>A0A4Z2FNX0</accession>
<comment type="caution">
    <text evidence="2">The sequence shown here is derived from an EMBL/GenBank/DDBJ whole genome shotgun (WGS) entry which is preliminary data.</text>
</comment>
<keyword evidence="3" id="KW-1185">Reference proteome</keyword>
<dbReference type="Proteomes" id="UP000314294">
    <property type="component" value="Unassembled WGS sequence"/>
</dbReference>
<organism evidence="2 3">
    <name type="scientific">Liparis tanakae</name>
    <name type="common">Tanaka's snailfish</name>
    <dbReference type="NCBI Taxonomy" id="230148"/>
    <lineage>
        <taxon>Eukaryota</taxon>
        <taxon>Metazoa</taxon>
        <taxon>Chordata</taxon>
        <taxon>Craniata</taxon>
        <taxon>Vertebrata</taxon>
        <taxon>Euteleostomi</taxon>
        <taxon>Actinopterygii</taxon>
        <taxon>Neopterygii</taxon>
        <taxon>Teleostei</taxon>
        <taxon>Neoteleostei</taxon>
        <taxon>Acanthomorphata</taxon>
        <taxon>Eupercaria</taxon>
        <taxon>Perciformes</taxon>
        <taxon>Cottioidei</taxon>
        <taxon>Cottales</taxon>
        <taxon>Liparidae</taxon>
        <taxon>Liparis</taxon>
    </lineage>
</organism>
<dbReference type="EMBL" id="SRLO01001067">
    <property type="protein sequence ID" value="TNN42022.1"/>
    <property type="molecule type" value="Genomic_DNA"/>
</dbReference>
<sequence length="70" mass="7641">MPRAAFHHWDSAAEMKDGPRDQSGAGVQGSPEKSWGVQSAIRHVHTEGITNFCICREEGIPPARRLTAAE</sequence>
<reference evidence="2 3" key="1">
    <citation type="submission" date="2019-03" db="EMBL/GenBank/DDBJ databases">
        <title>First draft genome of Liparis tanakae, snailfish: a comprehensive survey of snailfish specific genes.</title>
        <authorList>
            <person name="Kim W."/>
            <person name="Song I."/>
            <person name="Jeong J.-H."/>
            <person name="Kim D."/>
            <person name="Kim S."/>
            <person name="Ryu S."/>
            <person name="Song J.Y."/>
            <person name="Lee S.K."/>
        </authorList>
    </citation>
    <scope>NUCLEOTIDE SEQUENCE [LARGE SCALE GENOMIC DNA]</scope>
    <source>
        <tissue evidence="2">Muscle</tissue>
    </source>
</reference>
<dbReference type="AlphaFoldDB" id="A0A4Z2FNX0"/>
<name>A0A4Z2FNX0_9TELE</name>
<evidence type="ECO:0000313" key="3">
    <source>
        <dbReference type="Proteomes" id="UP000314294"/>
    </source>
</evidence>
<feature type="compositionally biased region" description="Basic and acidic residues" evidence="1">
    <location>
        <begin position="7"/>
        <end position="20"/>
    </location>
</feature>
<proteinExistence type="predicted"/>
<protein>
    <submittedName>
        <fullName evidence="2">Uncharacterized protein</fullName>
    </submittedName>
</protein>